<feature type="domain" description="Argininosuccinate lyase C-terminal" evidence="9">
    <location>
        <begin position="373"/>
        <end position="439"/>
    </location>
</feature>
<evidence type="ECO:0000256" key="3">
    <source>
        <dbReference type="ARBA" id="ARBA00012338"/>
    </source>
</evidence>
<feature type="domain" description="Fumarate lyase N-terminal" evidence="8">
    <location>
        <begin position="11"/>
        <end position="309"/>
    </location>
</feature>
<dbReference type="PRINTS" id="PR00149">
    <property type="entry name" value="FUMRATELYASE"/>
</dbReference>
<dbReference type="PROSITE" id="PS00163">
    <property type="entry name" value="FUMARATE_LYASES"/>
    <property type="match status" value="1"/>
</dbReference>
<dbReference type="Gene3D" id="1.10.40.30">
    <property type="entry name" value="Fumarase/aspartase (C-terminal domain)"/>
    <property type="match status" value="1"/>
</dbReference>
<evidence type="ECO:0000256" key="4">
    <source>
        <dbReference type="ARBA" id="ARBA00022571"/>
    </source>
</evidence>
<sequence>MARKQVTWGGRFAAGPAQLMQRFSESVSFDSRLAPFDIAGSRAHAAMLAHVGLITQKERAAIDAGLEQILGEIEAGEFTWDVALEDVHMNIEQALTQRVPAAAKLHTARSRNDQVATDMRLWFKAACAELDARLAGAQRELFRVAEENATTLIPGYTHLQRAQPVYLAHHLFAWLEMLERDRDRFARVAAQANWCPLGSGAIAGTTLPIDREHTARLLGFVDARGRPQVTQNSMDTVADRDVFIEFASACAIVGVHFSRMAEDLILWSSAEFGFVELPDAFCTGSSLMPQKKNPDSCELLRGKSARLQGNLHTLLTLAKGLPMTYNRDLQEDKPPVFDSFDQVALCADVLAGTVGGLRVNEGECAAAVADPALLATDLADYLVERGVPFREAHHAVGAVVALAEKRAVALDALDTREVCKVHAGFGEDWREVFDLTRALAKRCGTGMPGPEQLRRQLARWKRRLAQPLAQKAAAKPKTGPSKRKK</sequence>
<proteinExistence type="inferred from homology"/>
<dbReference type="GO" id="GO:0004056">
    <property type="term" value="F:argininosuccinate lyase activity"/>
    <property type="evidence" value="ECO:0007669"/>
    <property type="project" value="UniProtKB-UniRule"/>
</dbReference>
<dbReference type="RefSeq" id="WP_068711007.1">
    <property type="nucleotide sequence ID" value="NZ_LSZP01000010.1"/>
</dbReference>
<dbReference type="GO" id="GO:0042450">
    <property type="term" value="P:L-arginine biosynthetic process via ornithine"/>
    <property type="evidence" value="ECO:0007669"/>
    <property type="project" value="UniProtKB-UniRule"/>
</dbReference>
<evidence type="ECO:0000256" key="7">
    <source>
        <dbReference type="HAMAP-Rule" id="MF_00006"/>
    </source>
</evidence>
<evidence type="ECO:0000256" key="6">
    <source>
        <dbReference type="ARBA" id="ARBA00023239"/>
    </source>
</evidence>
<dbReference type="AlphaFoldDB" id="A0A139SRR0"/>
<evidence type="ECO:0000313" key="10">
    <source>
        <dbReference type="EMBL" id="KXU37227.1"/>
    </source>
</evidence>
<comment type="similarity">
    <text evidence="7">Belongs to the lyase 1 family. Argininosuccinate lyase subfamily.</text>
</comment>
<dbReference type="UniPathway" id="UPA00068">
    <property type="reaction ID" value="UER00114"/>
</dbReference>
<evidence type="ECO:0000256" key="1">
    <source>
        <dbReference type="ARBA" id="ARBA00000985"/>
    </source>
</evidence>
<dbReference type="EMBL" id="LSZP01000010">
    <property type="protein sequence ID" value="KXU37227.1"/>
    <property type="molecule type" value="Genomic_DNA"/>
</dbReference>
<dbReference type="Gene3D" id="1.10.275.10">
    <property type="entry name" value="Fumarase/aspartase (N-terminal domain)"/>
    <property type="match status" value="1"/>
</dbReference>
<dbReference type="FunFam" id="1.10.40.30:FF:000001">
    <property type="entry name" value="Argininosuccinate lyase"/>
    <property type="match status" value="1"/>
</dbReference>
<name>A0A139SRR0_9BACT</name>
<dbReference type="FunFam" id="1.20.200.10:FF:000015">
    <property type="entry name" value="argininosuccinate lyase isoform X2"/>
    <property type="match status" value="1"/>
</dbReference>
<evidence type="ECO:0000259" key="9">
    <source>
        <dbReference type="Pfam" id="PF14698"/>
    </source>
</evidence>
<dbReference type="InterPro" id="IPR024083">
    <property type="entry name" value="Fumarase/histidase_N"/>
</dbReference>
<dbReference type="Pfam" id="PF14698">
    <property type="entry name" value="ASL_C2"/>
    <property type="match status" value="1"/>
</dbReference>
<dbReference type="InterPro" id="IPR008948">
    <property type="entry name" value="L-Aspartase-like"/>
</dbReference>
<organism evidence="10 11">
    <name type="scientific">Cephaloticoccus capnophilus</name>
    <dbReference type="NCBI Taxonomy" id="1548208"/>
    <lineage>
        <taxon>Bacteria</taxon>
        <taxon>Pseudomonadati</taxon>
        <taxon>Verrucomicrobiota</taxon>
        <taxon>Opitutia</taxon>
        <taxon>Opitutales</taxon>
        <taxon>Opitutaceae</taxon>
        <taxon>Cephaloticoccus</taxon>
    </lineage>
</organism>
<dbReference type="Pfam" id="PF00206">
    <property type="entry name" value="Lyase_1"/>
    <property type="match status" value="1"/>
</dbReference>
<dbReference type="InterPro" id="IPR020557">
    <property type="entry name" value="Fumarate_lyase_CS"/>
</dbReference>
<evidence type="ECO:0000259" key="8">
    <source>
        <dbReference type="Pfam" id="PF00206"/>
    </source>
</evidence>
<dbReference type="Gene3D" id="1.20.200.10">
    <property type="entry name" value="Fumarase/aspartase (Central domain)"/>
    <property type="match status" value="1"/>
</dbReference>
<dbReference type="InterPro" id="IPR009049">
    <property type="entry name" value="Argininosuccinate_lyase"/>
</dbReference>
<dbReference type="Proteomes" id="UP000071392">
    <property type="component" value="Unassembled WGS sequence"/>
</dbReference>
<dbReference type="EC" id="4.3.2.1" evidence="3 7"/>
<dbReference type="InterPro" id="IPR029419">
    <property type="entry name" value="Arg_succ_lyase_C"/>
</dbReference>
<evidence type="ECO:0000256" key="5">
    <source>
        <dbReference type="ARBA" id="ARBA00022605"/>
    </source>
</evidence>
<comment type="caution">
    <text evidence="10">The sequence shown here is derived from an EMBL/GenBank/DDBJ whole genome shotgun (WGS) entry which is preliminary data.</text>
</comment>
<keyword evidence="7" id="KW-0963">Cytoplasm</keyword>
<dbReference type="STRING" id="1548208.AXK12_02090"/>
<accession>A0A139SRR0</accession>
<keyword evidence="6 7" id="KW-0456">Lyase</keyword>
<keyword evidence="5 7" id="KW-0028">Amino-acid biosynthesis</keyword>
<keyword evidence="11" id="KW-1185">Reference proteome</keyword>
<dbReference type="CDD" id="cd01359">
    <property type="entry name" value="Argininosuccinate_lyase"/>
    <property type="match status" value="1"/>
</dbReference>
<comment type="catalytic activity">
    <reaction evidence="1 7">
        <text>2-(N(omega)-L-arginino)succinate = fumarate + L-arginine</text>
        <dbReference type="Rhea" id="RHEA:24020"/>
        <dbReference type="ChEBI" id="CHEBI:29806"/>
        <dbReference type="ChEBI" id="CHEBI:32682"/>
        <dbReference type="ChEBI" id="CHEBI:57472"/>
        <dbReference type="EC" id="4.3.2.1"/>
    </reaction>
</comment>
<protein>
    <recommendedName>
        <fullName evidence="3 7">Argininosuccinate lyase</fullName>
        <shortName evidence="7">ASAL</shortName>
        <ecNumber evidence="3 7">4.3.2.1</ecNumber>
    </recommendedName>
    <alternativeName>
        <fullName evidence="7">Arginosuccinase</fullName>
    </alternativeName>
</protein>
<dbReference type="HAMAP" id="MF_00006">
    <property type="entry name" value="Arg_succ_lyase"/>
    <property type="match status" value="1"/>
</dbReference>
<dbReference type="GO" id="GO:0005829">
    <property type="term" value="C:cytosol"/>
    <property type="evidence" value="ECO:0007669"/>
    <property type="project" value="TreeGrafter"/>
</dbReference>
<comment type="subcellular location">
    <subcellularLocation>
        <location evidence="7">Cytoplasm</location>
    </subcellularLocation>
</comment>
<evidence type="ECO:0000313" key="11">
    <source>
        <dbReference type="Proteomes" id="UP000071392"/>
    </source>
</evidence>
<reference evidence="10 11" key="1">
    <citation type="submission" date="2016-02" db="EMBL/GenBank/DDBJ databases">
        <authorList>
            <person name="Wen L."/>
            <person name="He K."/>
            <person name="Yang H."/>
        </authorList>
    </citation>
    <scope>NUCLEOTIDE SEQUENCE [LARGE SCALE GENOMIC DNA]</scope>
    <source>
        <strain evidence="10 11">CV41</strain>
    </source>
</reference>
<gene>
    <name evidence="7" type="primary">argH</name>
    <name evidence="10" type="ORF">AXK12_02090</name>
</gene>
<evidence type="ECO:0000256" key="2">
    <source>
        <dbReference type="ARBA" id="ARBA00004941"/>
    </source>
</evidence>
<dbReference type="PRINTS" id="PR00145">
    <property type="entry name" value="ARGSUCLYASE"/>
</dbReference>
<dbReference type="PANTHER" id="PTHR43814:SF1">
    <property type="entry name" value="ARGININOSUCCINATE LYASE"/>
    <property type="match status" value="1"/>
</dbReference>
<dbReference type="FunFam" id="1.10.275.10:FF:000002">
    <property type="entry name" value="Argininosuccinate lyase"/>
    <property type="match status" value="1"/>
</dbReference>
<dbReference type="SUPFAM" id="SSF48557">
    <property type="entry name" value="L-aspartase-like"/>
    <property type="match status" value="1"/>
</dbReference>
<dbReference type="InterPro" id="IPR000362">
    <property type="entry name" value="Fumarate_lyase_fam"/>
</dbReference>
<dbReference type="NCBIfam" id="TIGR00838">
    <property type="entry name" value="argH"/>
    <property type="match status" value="1"/>
</dbReference>
<dbReference type="InterPro" id="IPR022761">
    <property type="entry name" value="Fumarate_lyase_N"/>
</dbReference>
<keyword evidence="4 7" id="KW-0055">Arginine biosynthesis</keyword>
<comment type="pathway">
    <text evidence="2 7">Amino-acid biosynthesis; L-arginine biosynthesis; L-arginine from L-ornithine and carbamoyl phosphate: step 3/3.</text>
</comment>
<dbReference type="PANTHER" id="PTHR43814">
    <property type="entry name" value="ARGININOSUCCINATE LYASE"/>
    <property type="match status" value="1"/>
</dbReference>
<dbReference type="OrthoDB" id="9769623at2"/>